<accession>A0A644TZN6</accession>
<evidence type="ECO:0000313" key="1">
    <source>
        <dbReference type="EMBL" id="MPL71917.1"/>
    </source>
</evidence>
<dbReference type="AlphaFoldDB" id="A0A644TZN6"/>
<protein>
    <submittedName>
        <fullName evidence="1">Uncharacterized protein</fullName>
    </submittedName>
</protein>
<comment type="caution">
    <text evidence="1">The sequence shown here is derived from an EMBL/GenBank/DDBJ whole genome shotgun (WGS) entry which is preliminary data.</text>
</comment>
<organism evidence="1">
    <name type="scientific">bioreactor metagenome</name>
    <dbReference type="NCBI Taxonomy" id="1076179"/>
    <lineage>
        <taxon>unclassified sequences</taxon>
        <taxon>metagenomes</taxon>
        <taxon>ecological metagenomes</taxon>
    </lineage>
</organism>
<name>A0A644TZN6_9ZZZZ</name>
<sequence length="90" mass="10549">MINSRKVNFEHYPCYEIGNQQADKREQVNLKYPAIISGSRCINNADKVCAEVPQYHRQRQRNKFVPVPQKGEYFSDQFHVIACLPPVLRQ</sequence>
<gene>
    <name evidence="1" type="ORF">SDC9_17696</name>
</gene>
<dbReference type="EMBL" id="VSSQ01000062">
    <property type="protein sequence ID" value="MPL71917.1"/>
    <property type="molecule type" value="Genomic_DNA"/>
</dbReference>
<reference evidence="1" key="1">
    <citation type="submission" date="2019-08" db="EMBL/GenBank/DDBJ databases">
        <authorList>
            <person name="Kucharzyk K."/>
            <person name="Murdoch R.W."/>
            <person name="Higgins S."/>
            <person name="Loffler F."/>
        </authorList>
    </citation>
    <scope>NUCLEOTIDE SEQUENCE</scope>
</reference>
<proteinExistence type="predicted"/>